<organism evidence="2 3">
    <name type="scientific">Dictyostelium purpureum</name>
    <name type="common">Slime mold</name>
    <dbReference type="NCBI Taxonomy" id="5786"/>
    <lineage>
        <taxon>Eukaryota</taxon>
        <taxon>Amoebozoa</taxon>
        <taxon>Evosea</taxon>
        <taxon>Eumycetozoa</taxon>
        <taxon>Dictyostelia</taxon>
        <taxon>Dictyosteliales</taxon>
        <taxon>Dictyosteliaceae</taxon>
        <taxon>Dictyostelium</taxon>
    </lineage>
</organism>
<dbReference type="RefSeq" id="XP_003291652.1">
    <property type="nucleotide sequence ID" value="XM_003291604.1"/>
</dbReference>
<dbReference type="VEuPathDB" id="AmoebaDB:DICPUDRAFT_156283"/>
<dbReference type="EMBL" id="GL871228">
    <property type="protein sequence ID" value="EGC31818.1"/>
    <property type="molecule type" value="Genomic_DNA"/>
</dbReference>
<dbReference type="InParanoid" id="F0ZW69"/>
<feature type="compositionally biased region" description="Acidic residues" evidence="1">
    <location>
        <begin position="90"/>
        <end position="102"/>
    </location>
</feature>
<proteinExistence type="predicted"/>
<protein>
    <submittedName>
        <fullName evidence="2">Uncharacterized protein</fullName>
    </submittedName>
</protein>
<evidence type="ECO:0000313" key="3">
    <source>
        <dbReference type="Proteomes" id="UP000001064"/>
    </source>
</evidence>
<feature type="compositionally biased region" description="Low complexity" evidence="1">
    <location>
        <begin position="138"/>
        <end position="152"/>
    </location>
</feature>
<dbReference type="FunCoup" id="F0ZW69">
    <property type="interactions" value="937"/>
</dbReference>
<keyword evidence="3" id="KW-1185">Reference proteome</keyword>
<feature type="compositionally biased region" description="Basic and acidic residues" evidence="1">
    <location>
        <begin position="179"/>
        <end position="188"/>
    </location>
</feature>
<name>F0ZW69_DICPU</name>
<dbReference type="KEGG" id="dpp:DICPUDRAFT_156283"/>
<dbReference type="AlphaFoldDB" id="F0ZW69"/>
<gene>
    <name evidence="2" type="ORF">DICPUDRAFT_156283</name>
</gene>
<accession>F0ZW69</accession>
<dbReference type="Proteomes" id="UP000001064">
    <property type="component" value="Unassembled WGS sequence"/>
</dbReference>
<dbReference type="OMA" id="MAPINNY"/>
<evidence type="ECO:0000313" key="2">
    <source>
        <dbReference type="EMBL" id="EGC31818.1"/>
    </source>
</evidence>
<evidence type="ECO:0000256" key="1">
    <source>
        <dbReference type="SAM" id="MobiDB-lite"/>
    </source>
</evidence>
<dbReference type="eggNOG" id="ENOG502RIA1">
    <property type="taxonomic scope" value="Eukaryota"/>
</dbReference>
<sequence length="236" mass="27506">MAPINNYSKNSLIQKYLDKTVWDNWSSEGILNNQKEKKRKDKNDDDFIGGIGYPSLDFLQEIQKSISYKLGKKYKYYSNIDLNNKKDRDGDSDDDNEGSDEYSDSHNEENINYQENEGDTNSNTGDDDTINDNKDNDSNNNDSNNDDSNNSKNNKENENNNDDDKETKNDSKKRKRNKKENDKNTKEIRKEFNRFPLSEPSIKPIYYNGLCGPDVLVSLVIKNYRYSQFSPLFYTE</sequence>
<dbReference type="GeneID" id="10507843"/>
<reference evidence="3" key="1">
    <citation type="journal article" date="2011" name="Genome Biol.">
        <title>Comparative genomics of the social amoebae Dictyostelium discoideum and Dictyostelium purpureum.</title>
        <authorList>
            <consortium name="US DOE Joint Genome Institute (JGI-PGF)"/>
            <person name="Sucgang R."/>
            <person name="Kuo A."/>
            <person name="Tian X."/>
            <person name="Salerno W."/>
            <person name="Parikh A."/>
            <person name="Feasley C.L."/>
            <person name="Dalin E."/>
            <person name="Tu H."/>
            <person name="Huang E."/>
            <person name="Barry K."/>
            <person name="Lindquist E."/>
            <person name="Shapiro H."/>
            <person name="Bruce D."/>
            <person name="Schmutz J."/>
            <person name="Salamov A."/>
            <person name="Fey P."/>
            <person name="Gaudet P."/>
            <person name="Anjard C."/>
            <person name="Babu M.M."/>
            <person name="Basu S."/>
            <person name="Bushmanova Y."/>
            <person name="van der Wel H."/>
            <person name="Katoh-Kurasawa M."/>
            <person name="Dinh C."/>
            <person name="Coutinho P.M."/>
            <person name="Saito T."/>
            <person name="Elias M."/>
            <person name="Schaap P."/>
            <person name="Kay R.R."/>
            <person name="Henrissat B."/>
            <person name="Eichinger L."/>
            <person name="Rivero F."/>
            <person name="Putnam N.H."/>
            <person name="West C.M."/>
            <person name="Loomis W.F."/>
            <person name="Chisholm R.L."/>
            <person name="Shaulsky G."/>
            <person name="Strassmann J.E."/>
            <person name="Queller D.C."/>
            <person name="Kuspa A."/>
            <person name="Grigoriev I.V."/>
        </authorList>
    </citation>
    <scope>NUCLEOTIDE SEQUENCE [LARGE SCALE GENOMIC DNA]</scope>
    <source>
        <strain evidence="3">QSDP1</strain>
    </source>
</reference>
<feature type="region of interest" description="Disordered" evidence="1">
    <location>
        <begin position="82"/>
        <end position="188"/>
    </location>
</feature>